<evidence type="ECO:0000313" key="2">
    <source>
        <dbReference type="EMBL" id="JAN20432.1"/>
    </source>
</evidence>
<name>A0A0P6DQ54_9CRUS</name>
<proteinExistence type="predicted"/>
<accession>A0A0P6DQ54</accession>
<reference evidence="2" key="2">
    <citation type="submission" date="2015-10" db="EMBL/GenBank/DDBJ databases">
        <title>EvidentialGene: Evidence-directed Construction of Complete mRNA Transcriptomes without Genomes.</title>
        <authorList>
            <person name="Gilbert D.G."/>
        </authorList>
    </citation>
    <scope>NUCLEOTIDE SEQUENCE</scope>
</reference>
<dbReference type="AlphaFoldDB" id="A0A0P6DQ54"/>
<dbReference type="EMBL" id="GDIQ01074305">
    <property type="protein sequence ID" value="JAN20432.1"/>
    <property type="molecule type" value="Transcribed_RNA"/>
</dbReference>
<organism evidence="2">
    <name type="scientific">Daphnia magna</name>
    <dbReference type="NCBI Taxonomy" id="35525"/>
    <lineage>
        <taxon>Eukaryota</taxon>
        <taxon>Metazoa</taxon>
        <taxon>Ecdysozoa</taxon>
        <taxon>Arthropoda</taxon>
        <taxon>Crustacea</taxon>
        <taxon>Branchiopoda</taxon>
        <taxon>Diplostraca</taxon>
        <taxon>Cladocera</taxon>
        <taxon>Anomopoda</taxon>
        <taxon>Daphniidae</taxon>
        <taxon>Daphnia</taxon>
    </lineage>
</organism>
<evidence type="ECO:0000313" key="1">
    <source>
        <dbReference type="EMBL" id="JAI81720.1"/>
    </source>
</evidence>
<protein>
    <submittedName>
        <fullName evidence="2">Uncharacterized protein</fullName>
    </submittedName>
</protein>
<reference evidence="1" key="1">
    <citation type="submission" date="2015-10" db="EMBL/GenBank/DDBJ databases">
        <title>Daphnia magna gene sets from two clonal populations assembled and annotated with EvidentialGene.</title>
        <authorList>
            <person name="Gilbert D."/>
            <person name="Podicheti R."/>
            <person name="Orsini L."/>
            <person name="Colbourne J."/>
            <person name="Pfrender M."/>
        </authorList>
    </citation>
    <scope>NUCLEOTIDE SEQUENCE</scope>
</reference>
<sequence>MTTSKRKRKEMIVKWMKNAYGSDLYSAAYVATMLLGGECISIFRSTFSWNKRAPLTMQKIRRSKEMGWRCVKTFMIEPFNFLFHY</sequence>
<reference evidence="1" key="3">
    <citation type="submission" date="2015-10" db="EMBL/GenBank/DDBJ databases">
        <authorList>
            <person name="Gilbert D.G."/>
        </authorList>
    </citation>
    <scope>NUCLEOTIDE SEQUENCE</scope>
</reference>
<dbReference type="EMBL" id="GDIP01241681">
    <property type="protein sequence ID" value="JAI81720.1"/>
    <property type="molecule type" value="Transcribed_RNA"/>
</dbReference>